<dbReference type="PANTHER" id="PTHR39515">
    <property type="entry name" value="CONSERVED PROTEIN"/>
    <property type="match status" value="1"/>
</dbReference>
<name>A0A846WUQ2_9ACTN</name>
<dbReference type="GeneID" id="90161645"/>
<protein>
    <submittedName>
        <fullName evidence="2">MarR family transcriptional regulator</fullName>
    </submittedName>
</protein>
<dbReference type="Gene3D" id="1.10.10.10">
    <property type="entry name" value="Winged helix-like DNA-binding domain superfamily/Winged helix DNA-binding domain"/>
    <property type="match status" value="1"/>
</dbReference>
<dbReference type="PANTHER" id="PTHR39515:SF2">
    <property type="entry name" value="HTH-TYPE TRANSCRIPTIONAL REGULATOR RV0880"/>
    <property type="match status" value="1"/>
</dbReference>
<dbReference type="Proteomes" id="UP000563898">
    <property type="component" value="Unassembled WGS sequence"/>
</dbReference>
<dbReference type="InterPro" id="IPR036388">
    <property type="entry name" value="WH-like_DNA-bd_sf"/>
</dbReference>
<dbReference type="PROSITE" id="PS50995">
    <property type="entry name" value="HTH_MARR_2"/>
    <property type="match status" value="1"/>
</dbReference>
<dbReference type="InterPro" id="IPR036390">
    <property type="entry name" value="WH_DNA-bd_sf"/>
</dbReference>
<evidence type="ECO:0000313" key="2">
    <source>
        <dbReference type="EMBL" id="NKY04393.1"/>
    </source>
</evidence>
<dbReference type="InterPro" id="IPR052526">
    <property type="entry name" value="HTH-type_Bedaq_tolerance"/>
</dbReference>
<dbReference type="Pfam" id="PF01047">
    <property type="entry name" value="MarR"/>
    <property type="match status" value="1"/>
</dbReference>
<dbReference type="GO" id="GO:0003700">
    <property type="term" value="F:DNA-binding transcription factor activity"/>
    <property type="evidence" value="ECO:0007669"/>
    <property type="project" value="InterPro"/>
</dbReference>
<reference evidence="2 3" key="1">
    <citation type="submission" date="2020-04" db="EMBL/GenBank/DDBJ databases">
        <title>MicrobeNet Type strains.</title>
        <authorList>
            <person name="Nicholson A.C."/>
        </authorList>
    </citation>
    <scope>NUCLEOTIDE SEQUENCE [LARGE SCALE GENOMIC DNA]</scope>
    <source>
        <strain evidence="2 3">ATCC BAA-14</strain>
    </source>
</reference>
<gene>
    <name evidence="2" type="ORF">HGA05_22760</name>
</gene>
<dbReference type="RefSeq" id="WP_006370039.1">
    <property type="nucleotide sequence ID" value="NZ_CP073075.1"/>
</dbReference>
<comment type="caution">
    <text evidence="2">The sequence shown here is derived from an EMBL/GenBank/DDBJ whole genome shotgun (WGS) entry which is preliminary data.</text>
</comment>
<organism evidence="2 3">
    <name type="scientific">Gordonia polyisoprenivorans</name>
    <dbReference type="NCBI Taxonomy" id="84595"/>
    <lineage>
        <taxon>Bacteria</taxon>
        <taxon>Bacillati</taxon>
        <taxon>Actinomycetota</taxon>
        <taxon>Actinomycetes</taxon>
        <taxon>Mycobacteriales</taxon>
        <taxon>Gordoniaceae</taxon>
        <taxon>Gordonia</taxon>
    </lineage>
</organism>
<dbReference type="SUPFAM" id="SSF46785">
    <property type="entry name" value="Winged helix' DNA-binding domain"/>
    <property type="match status" value="1"/>
</dbReference>
<sequence>MDEMSGAASVATLSDAAAIHRDLIRIGRAIRARSDAGPLSPGQLSALWTIAQNAPIRATELATRESVAGPTMSRVVACLEQSGMVTRTTDPHDGRVSLLTPTATGYQYMRGATSRKSDLFEEALDRLEPADRLAVTRSMRLLADTVCELDHPSTAPHTAEEGA</sequence>
<dbReference type="EMBL" id="JAAXPC010000017">
    <property type="protein sequence ID" value="NKY04393.1"/>
    <property type="molecule type" value="Genomic_DNA"/>
</dbReference>
<dbReference type="AlphaFoldDB" id="A0A846WUQ2"/>
<dbReference type="InterPro" id="IPR000835">
    <property type="entry name" value="HTH_MarR-typ"/>
</dbReference>
<evidence type="ECO:0000313" key="3">
    <source>
        <dbReference type="Proteomes" id="UP000563898"/>
    </source>
</evidence>
<dbReference type="SMART" id="SM00347">
    <property type="entry name" value="HTH_MARR"/>
    <property type="match status" value="1"/>
</dbReference>
<proteinExistence type="predicted"/>
<evidence type="ECO:0000259" key="1">
    <source>
        <dbReference type="PROSITE" id="PS50995"/>
    </source>
</evidence>
<feature type="domain" description="HTH marR-type" evidence="1">
    <location>
        <begin position="16"/>
        <end position="144"/>
    </location>
</feature>
<accession>A0A846WUQ2</accession>